<evidence type="ECO:0000256" key="1">
    <source>
        <dbReference type="SAM" id="SignalP"/>
    </source>
</evidence>
<comment type="caution">
    <text evidence="2">The sequence shown here is derived from an EMBL/GenBank/DDBJ whole genome shotgun (WGS) entry which is preliminary data.</text>
</comment>
<protein>
    <recommendedName>
        <fullName evidence="4">DUF3613 domain-containing protein</fullName>
    </recommendedName>
</protein>
<evidence type="ECO:0008006" key="4">
    <source>
        <dbReference type="Google" id="ProtNLM"/>
    </source>
</evidence>
<feature type="signal peptide" evidence="1">
    <location>
        <begin position="1"/>
        <end position="20"/>
    </location>
</feature>
<evidence type="ECO:0000313" key="3">
    <source>
        <dbReference type="Proteomes" id="UP000185578"/>
    </source>
</evidence>
<proteinExistence type="predicted"/>
<sequence length="88" mass="9713">MKLHILACMAMLTLPLGAQAIDPGPASAQQQETEGWLLLQNRNKAASPKPQTASATERELAMQRWLKSYNDEIPDFYEQDAGGKIDAK</sequence>
<accession>A0A1Q8EV76</accession>
<keyword evidence="1" id="KW-0732">Signal</keyword>
<dbReference type="OrthoDB" id="7068897at2"/>
<organism evidence="2 3">
    <name type="scientific">Pseudomonas chlororaphis</name>
    <dbReference type="NCBI Taxonomy" id="587753"/>
    <lineage>
        <taxon>Bacteria</taxon>
        <taxon>Pseudomonadati</taxon>
        <taxon>Pseudomonadota</taxon>
        <taxon>Gammaproteobacteria</taxon>
        <taxon>Pseudomonadales</taxon>
        <taxon>Pseudomonadaceae</taxon>
        <taxon>Pseudomonas</taxon>
    </lineage>
</organism>
<evidence type="ECO:0000313" key="2">
    <source>
        <dbReference type="EMBL" id="OLF55705.1"/>
    </source>
</evidence>
<dbReference type="AlphaFoldDB" id="A0A1Q8EV76"/>
<dbReference type="Proteomes" id="UP000185578">
    <property type="component" value="Unassembled WGS sequence"/>
</dbReference>
<dbReference type="RefSeq" id="WP_075117703.1">
    <property type="nucleotide sequence ID" value="NZ_MSCT01000005.1"/>
</dbReference>
<dbReference type="Pfam" id="PF12266">
    <property type="entry name" value="DUF3613"/>
    <property type="match status" value="1"/>
</dbReference>
<reference evidence="2 3" key="1">
    <citation type="submission" date="2016-12" db="EMBL/GenBank/DDBJ databases">
        <authorList>
            <person name="Song W.-J."/>
            <person name="Kurnit D.M."/>
        </authorList>
    </citation>
    <scope>NUCLEOTIDE SEQUENCE [LARGE SCALE GENOMIC DNA]</scope>
    <source>
        <strain evidence="2 3">PCL1601</strain>
    </source>
</reference>
<dbReference type="InterPro" id="IPR022053">
    <property type="entry name" value="DUF3613"/>
</dbReference>
<dbReference type="EMBL" id="MSCT01000005">
    <property type="protein sequence ID" value="OLF55705.1"/>
    <property type="molecule type" value="Genomic_DNA"/>
</dbReference>
<gene>
    <name evidence="2" type="ORF">BTN82_03020</name>
</gene>
<name>A0A1Q8EV76_9PSED</name>
<feature type="chain" id="PRO_5010286911" description="DUF3613 domain-containing protein" evidence="1">
    <location>
        <begin position="21"/>
        <end position="88"/>
    </location>
</feature>